<dbReference type="FunFam" id="1.10.10.60:FF:000173">
    <property type="entry name" value="brain-specific homeobox protein homolog"/>
    <property type="match status" value="1"/>
</dbReference>
<dbReference type="GO" id="GO:0000981">
    <property type="term" value="F:DNA-binding transcription factor activity, RNA polymerase II-specific"/>
    <property type="evidence" value="ECO:0007669"/>
    <property type="project" value="InterPro"/>
</dbReference>
<keyword evidence="4 10" id="KW-0238">DNA-binding</keyword>
<dbReference type="SUPFAM" id="SSF46689">
    <property type="entry name" value="Homeodomain-like"/>
    <property type="match status" value="1"/>
</dbReference>
<sequence>MDILGSFVSLDNRRLSYNGSNAGNNSNNESANNMNSNVAGNKTSFLIDDILFPAKIKGETTRQVTSIHKNANTASTDCYTFIPPAVAAAYLTAGYSSQYMQSNSNPYSDTSFFLGQQGLPLGPFFTTGSDFISKQCRRRKARTVFSDHQLTGLEKRFEAQRYLSTPERVELASALHLSETQVKTWFQNRRMKHKKQLRKMNDDKKTGKQTPIKENLINIPLPINNDYPMDYSSKNHGFFQYRNFTDSRHPSLKEDESSSNVSYRNIDVETNTDLSDNEVIDIIGDTQECGR</sequence>
<dbReference type="PANTHER" id="PTHR24333:SF16">
    <property type="entry name" value="BRAIN-SPECIFIC HOMEOBOX"/>
    <property type="match status" value="1"/>
</dbReference>
<comment type="caution">
    <text evidence="13">The sequence shown here is derived from an EMBL/GenBank/DDBJ whole genome shotgun (WGS) entry which is preliminary data.</text>
</comment>
<dbReference type="InterPro" id="IPR017970">
    <property type="entry name" value="Homeobox_CS"/>
</dbReference>
<keyword evidence="3" id="KW-0805">Transcription regulation</keyword>
<evidence type="ECO:0000259" key="12">
    <source>
        <dbReference type="PROSITE" id="PS50071"/>
    </source>
</evidence>
<evidence type="ECO:0000313" key="13">
    <source>
        <dbReference type="EMBL" id="KAK7591094.1"/>
    </source>
</evidence>
<name>A0AAN9Y4G5_9HEMI</name>
<evidence type="ECO:0000256" key="5">
    <source>
        <dbReference type="ARBA" id="ARBA00023155"/>
    </source>
</evidence>
<keyword evidence="7" id="KW-0804">Transcription</keyword>
<dbReference type="CDD" id="cd00086">
    <property type="entry name" value="homeodomain"/>
    <property type="match status" value="1"/>
</dbReference>
<dbReference type="PANTHER" id="PTHR24333">
    <property type="entry name" value="HOMEO BOX HB9 LIKE A-RELATED"/>
    <property type="match status" value="1"/>
</dbReference>
<feature type="DNA-binding region" description="Homeobox" evidence="10">
    <location>
        <begin position="138"/>
        <end position="197"/>
    </location>
</feature>
<keyword evidence="14" id="KW-1185">Reference proteome</keyword>
<gene>
    <name evidence="13" type="ORF">V9T40_002707</name>
</gene>
<dbReference type="PROSITE" id="PS50071">
    <property type="entry name" value="HOMEOBOX_2"/>
    <property type="match status" value="1"/>
</dbReference>
<keyword evidence="6" id="KW-0010">Activator</keyword>
<dbReference type="PRINTS" id="PR00024">
    <property type="entry name" value="HOMEOBOX"/>
</dbReference>
<dbReference type="Proteomes" id="UP001367676">
    <property type="component" value="Unassembled WGS sequence"/>
</dbReference>
<keyword evidence="5 10" id="KW-0371">Homeobox</keyword>
<evidence type="ECO:0000313" key="14">
    <source>
        <dbReference type="Proteomes" id="UP001367676"/>
    </source>
</evidence>
<evidence type="ECO:0000256" key="11">
    <source>
        <dbReference type="RuleBase" id="RU000682"/>
    </source>
</evidence>
<dbReference type="InterPro" id="IPR009057">
    <property type="entry name" value="Homeodomain-like_sf"/>
</dbReference>
<dbReference type="SMART" id="SM00389">
    <property type="entry name" value="HOX"/>
    <property type="match status" value="1"/>
</dbReference>
<proteinExistence type="inferred from homology"/>
<protein>
    <recommendedName>
        <fullName evidence="9">Brain-specific homeobox protein homolog</fullName>
    </recommendedName>
</protein>
<evidence type="ECO:0000256" key="10">
    <source>
        <dbReference type="PROSITE-ProRule" id="PRU00108"/>
    </source>
</evidence>
<evidence type="ECO:0000256" key="6">
    <source>
        <dbReference type="ARBA" id="ARBA00023159"/>
    </source>
</evidence>
<dbReference type="GO" id="GO:0003677">
    <property type="term" value="F:DNA binding"/>
    <property type="evidence" value="ECO:0007669"/>
    <property type="project" value="UniProtKB-UniRule"/>
</dbReference>
<accession>A0AAN9Y4G5</accession>
<keyword evidence="8 10" id="KW-0539">Nucleus</keyword>
<organism evidence="13 14">
    <name type="scientific">Parthenolecanium corni</name>
    <dbReference type="NCBI Taxonomy" id="536013"/>
    <lineage>
        <taxon>Eukaryota</taxon>
        <taxon>Metazoa</taxon>
        <taxon>Ecdysozoa</taxon>
        <taxon>Arthropoda</taxon>
        <taxon>Hexapoda</taxon>
        <taxon>Insecta</taxon>
        <taxon>Pterygota</taxon>
        <taxon>Neoptera</taxon>
        <taxon>Paraneoptera</taxon>
        <taxon>Hemiptera</taxon>
        <taxon>Sternorrhyncha</taxon>
        <taxon>Coccoidea</taxon>
        <taxon>Coccidae</taxon>
        <taxon>Parthenolecanium</taxon>
    </lineage>
</organism>
<evidence type="ECO:0000256" key="8">
    <source>
        <dbReference type="ARBA" id="ARBA00023242"/>
    </source>
</evidence>
<dbReference type="GO" id="GO:0005634">
    <property type="term" value="C:nucleus"/>
    <property type="evidence" value="ECO:0007669"/>
    <property type="project" value="UniProtKB-SubCell"/>
</dbReference>
<feature type="domain" description="Homeobox" evidence="12">
    <location>
        <begin position="136"/>
        <end position="196"/>
    </location>
</feature>
<evidence type="ECO:0000256" key="1">
    <source>
        <dbReference type="ARBA" id="ARBA00004123"/>
    </source>
</evidence>
<dbReference type="InterPro" id="IPR020479">
    <property type="entry name" value="HD_metazoa"/>
</dbReference>
<evidence type="ECO:0000256" key="4">
    <source>
        <dbReference type="ARBA" id="ARBA00023125"/>
    </source>
</evidence>
<dbReference type="EMBL" id="JBBCAQ010000022">
    <property type="protein sequence ID" value="KAK7591094.1"/>
    <property type="molecule type" value="Genomic_DNA"/>
</dbReference>
<dbReference type="InterPro" id="IPR001356">
    <property type="entry name" value="HD"/>
</dbReference>
<dbReference type="Pfam" id="PF00046">
    <property type="entry name" value="Homeodomain"/>
    <property type="match status" value="1"/>
</dbReference>
<evidence type="ECO:0000256" key="3">
    <source>
        <dbReference type="ARBA" id="ARBA00023015"/>
    </source>
</evidence>
<comment type="subcellular location">
    <subcellularLocation>
        <location evidence="1 10 11">Nucleus</location>
    </subcellularLocation>
</comment>
<evidence type="ECO:0000256" key="7">
    <source>
        <dbReference type="ARBA" id="ARBA00023163"/>
    </source>
</evidence>
<reference evidence="13 14" key="1">
    <citation type="submission" date="2024-03" db="EMBL/GenBank/DDBJ databases">
        <title>Adaptation during the transition from Ophiocordyceps entomopathogen to insect associate is accompanied by gene loss and intensified selection.</title>
        <authorList>
            <person name="Ward C.M."/>
            <person name="Onetto C.A."/>
            <person name="Borneman A.R."/>
        </authorList>
    </citation>
    <scope>NUCLEOTIDE SEQUENCE [LARGE SCALE GENOMIC DNA]</scope>
    <source>
        <strain evidence="13">AWRI1</strain>
        <tissue evidence="13">Single Adult Female</tissue>
    </source>
</reference>
<dbReference type="PROSITE" id="PS00027">
    <property type="entry name" value="HOMEOBOX_1"/>
    <property type="match status" value="1"/>
</dbReference>
<evidence type="ECO:0000256" key="2">
    <source>
        <dbReference type="ARBA" id="ARBA00007916"/>
    </source>
</evidence>
<evidence type="ECO:0000256" key="9">
    <source>
        <dbReference type="ARBA" id="ARBA00073831"/>
    </source>
</evidence>
<dbReference type="Gene3D" id="1.10.10.60">
    <property type="entry name" value="Homeodomain-like"/>
    <property type="match status" value="1"/>
</dbReference>
<dbReference type="InterPro" id="IPR050848">
    <property type="entry name" value="Homeobox_TF"/>
</dbReference>
<comment type="similarity">
    <text evidence="2">Belongs to the distal-less homeobox family.</text>
</comment>
<dbReference type="AlphaFoldDB" id="A0AAN9Y4G5"/>